<feature type="chain" id="PRO_5043106453" description="S-protein homolog" evidence="6">
    <location>
        <begin position="20"/>
        <end position="131"/>
    </location>
</feature>
<comment type="subcellular location">
    <subcellularLocation>
        <location evidence="1 6">Secreted</location>
    </subcellularLocation>
</comment>
<feature type="signal peptide" evidence="6">
    <location>
        <begin position="1"/>
        <end position="19"/>
    </location>
</feature>
<evidence type="ECO:0000256" key="6">
    <source>
        <dbReference type="RuleBase" id="RU367044"/>
    </source>
</evidence>
<dbReference type="PANTHER" id="PTHR31232">
    <property type="match status" value="1"/>
</dbReference>
<dbReference type="EMBL" id="JACTNZ010000009">
    <property type="protein sequence ID" value="KAG5531298.1"/>
    <property type="molecule type" value="Genomic_DNA"/>
</dbReference>
<dbReference type="Proteomes" id="UP000823749">
    <property type="component" value="Chromosome 9"/>
</dbReference>
<keyword evidence="8" id="KW-1185">Reference proteome</keyword>
<comment type="similarity">
    <text evidence="2 6">Belongs to the plant self-incompatibility (S1) protein family.</text>
</comment>
<gene>
    <name evidence="7" type="ORF">RHGRI_026044</name>
</gene>
<evidence type="ECO:0000256" key="3">
    <source>
        <dbReference type="ARBA" id="ARBA00022471"/>
    </source>
</evidence>
<dbReference type="GO" id="GO:0005576">
    <property type="term" value="C:extracellular region"/>
    <property type="evidence" value="ECO:0007669"/>
    <property type="project" value="UniProtKB-SubCell"/>
</dbReference>
<evidence type="ECO:0000313" key="8">
    <source>
        <dbReference type="Proteomes" id="UP000823749"/>
    </source>
</evidence>
<sequence length="131" mass="15704">MSWVFLPLVIMIFRLFSSGQITIHVISDVPDKPIGHLQVHCKSGDDDLKMRTLNDGGEFNWTFFDNIIETTLYFCHFYWGSKNRVFDVFNRKIDRFCSPGNDNYDCYWVARVDGFYISRNKKEWTKMYDWM</sequence>
<protein>
    <recommendedName>
        <fullName evidence="6">S-protein homolog</fullName>
    </recommendedName>
</protein>
<dbReference type="Pfam" id="PF05938">
    <property type="entry name" value="Self-incomp_S1"/>
    <property type="match status" value="1"/>
</dbReference>
<keyword evidence="3 6" id="KW-0713">Self-incompatibility</keyword>
<dbReference type="PANTHER" id="PTHR31232:SF164">
    <property type="entry name" value="S-PROTEIN HOMOLOG"/>
    <property type="match status" value="1"/>
</dbReference>
<dbReference type="InterPro" id="IPR010264">
    <property type="entry name" value="Self-incomp_S1"/>
</dbReference>
<accession>A0AAV6IUU0</accession>
<evidence type="ECO:0000256" key="2">
    <source>
        <dbReference type="ARBA" id="ARBA00005581"/>
    </source>
</evidence>
<evidence type="ECO:0000313" key="7">
    <source>
        <dbReference type="EMBL" id="KAG5531298.1"/>
    </source>
</evidence>
<evidence type="ECO:0000256" key="4">
    <source>
        <dbReference type="ARBA" id="ARBA00022525"/>
    </source>
</evidence>
<dbReference type="AlphaFoldDB" id="A0AAV6IUU0"/>
<name>A0AAV6IUU0_9ERIC</name>
<organism evidence="7 8">
    <name type="scientific">Rhododendron griersonianum</name>
    <dbReference type="NCBI Taxonomy" id="479676"/>
    <lineage>
        <taxon>Eukaryota</taxon>
        <taxon>Viridiplantae</taxon>
        <taxon>Streptophyta</taxon>
        <taxon>Embryophyta</taxon>
        <taxon>Tracheophyta</taxon>
        <taxon>Spermatophyta</taxon>
        <taxon>Magnoliopsida</taxon>
        <taxon>eudicotyledons</taxon>
        <taxon>Gunneridae</taxon>
        <taxon>Pentapetalae</taxon>
        <taxon>asterids</taxon>
        <taxon>Ericales</taxon>
        <taxon>Ericaceae</taxon>
        <taxon>Ericoideae</taxon>
        <taxon>Rhodoreae</taxon>
        <taxon>Rhododendron</taxon>
    </lineage>
</organism>
<reference evidence="7" key="1">
    <citation type="submission" date="2020-08" db="EMBL/GenBank/DDBJ databases">
        <title>Plant Genome Project.</title>
        <authorList>
            <person name="Zhang R.-G."/>
        </authorList>
    </citation>
    <scope>NUCLEOTIDE SEQUENCE</scope>
    <source>
        <strain evidence="7">WSP0</strain>
        <tissue evidence="7">Leaf</tissue>
    </source>
</reference>
<evidence type="ECO:0000256" key="1">
    <source>
        <dbReference type="ARBA" id="ARBA00004613"/>
    </source>
</evidence>
<proteinExistence type="inferred from homology"/>
<dbReference type="GO" id="GO:0060320">
    <property type="term" value="P:rejection of self pollen"/>
    <property type="evidence" value="ECO:0007669"/>
    <property type="project" value="UniProtKB-KW"/>
</dbReference>
<keyword evidence="5 6" id="KW-0732">Signal</keyword>
<evidence type="ECO:0000256" key="5">
    <source>
        <dbReference type="ARBA" id="ARBA00022729"/>
    </source>
</evidence>
<keyword evidence="4 6" id="KW-0964">Secreted</keyword>
<comment type="caution">
    <text evidence="7">The sequence shown here is derived from an EMBL/GenBank/DDBJ whole genome shotgun (WGS) entry which is preliminary data.</text>
</comment>